<organism evidence="2 3">
    <name type="scientific">Pseudovirgaria hyperparasitica</name>
    <dbReference type="NCBI Taxonomy" id="470096"/>
    <lineage>
        <taxon>Eukaryota</taxon>
        <taxon>Fungi</taxon>
        <taxon>Dikarya</taxon>
        <taxon>Ascomycota</taxon>
        <taxon>Pezizomycotina</taxon>
        <taxon>Dothideomycetes</taxon>
        <taxon>Dothideomycetes incertae sedis</taxon>
        <taxon>Acrospermales</taxon>
        <taxon>Acrospermaceae</taxon>
        <taxon>Pseudovirgaria</taxon>
    </lineage>
</organism>
<evidence type="ECO:0000313" key="3">
    <source>
        <dbReference type="Proteomes" id="UP000799437"/>
    </source>
</evidence>
<protein>
    <submittedName>
        <fullName evidence="2">Uncharacterized protein</fullName>
    </submittedName>
</protein>
<feature type="region of interest" description="Disordered" evidence="1">
    <location>
        <begin position="148"/>
        <end position="183"/>
    </location>
</feature>
<dbReference type="RefSeq" id="XP_033599353.1">
    <property type="nucleotide sequence ID" value="XM_033748673.1"/>
</dbReference>
<dbReference type="Proteomes" id="UP000799437">
    <property type="component" value="Unassembled WGS sequence"/>
</dbReference>
<proteinExistence type="predicted"/>
<accession>A0A6A6W1Z3</accession>
<reference evidence="2" key="1">
    <citation type="journal article" date="2020" name="Stud. Mycol.">
        <title>101 Dothideomycetes genomes: a test case for predicting lifestyles and emergence of pathogens.</title>
        <authorList>
            <person name="Haridas S."/>
            <person name="Albert R."/>
            <person name="Binder M."/>
            <person name="Bloem J."/>
            <person name="Labutti K."/>
            <person name="Salamov A."/>
            <person name="Andreopoulos B."/>
            <person name="Baker S."/>
            <person name="Barry K."/>
            <person name="Bills G."/>
            <person name="Bluhm B."/>
            <person name="Cannon C."/>
            <person name="Castanera R."/>
            <person name="Culley D."/>
            <person name="Daum C."/>
            <person name="Ezra D."/>
            <person name="Gonzalez J."/>
            <person name="Henrissat B."/>
            <person name="Kuo A."/>
            <person name="Liang C."/>
            <person name="Lipzen A."/>
            <person name="Lutzoni F."/>
            <person name="Magnuson J."/>
            <person name="Mondo S."/>
            <person name="Nolan M."/>
            <person name="Ohm R."/>
            <person name="Pangilinan J."/>
            <person name="Park H.-J."/>
            <person name="Ramirez L."/>
            <person name="Alfaro M."/>
            <person name="Sun H."/>
            <person name="Tritt A."/>
            <person name="Yoshinaga Y."/>
            <person name="Zwiers L.-H."/>
            <person name="Turgeon B."/>
            <person name="Goodwin S."/>
            <person name="Spatafora J."/>
            <person name="Crous P."/>
            <person name="Grigoriev I."/>
        </authorList>
    </citation>
    <scope>NUCLEOTIDE SEQUENCE</scope>
    <source>
        <strain evidence="2">CBS 121739</strain>
    </source>
</reference>
<keyword evidence="3" id="KW-1185">Reference proteome</keyword>
<dbReference type="GeneID" id="54489727"/>
<evidence type="ECO:0000256" key="1">
    <source>
        <dbReference type="SAM" id="MobiDB-lite"/>
    </source>
</evidence>
<gene>
    <name evidence="2" type="ORF">EJ05DRAFT_517260</name>
</gene>
<sequence length="215" mass="24985">MAYYTRHTPYEHFNVPDYIPDPLPSSFAHETAASLDDPDAAHRRALKRERERREWMEERCKAVVFCMIPGWGDEGVDVEMDEGEGEWEMEEGEEDEEEEGEVKMVDWREEMGIKMIRGTAAVAVEKEEEEDEEEVVPEGTLCLVWNGTESWGGEASSCEDVEMEEEEKEEEEEEEEEEEWETIPQRVFVHRGTAKFGCRVNGRVGPFTIHTIFQL</sequence>
<name>A0A6A6W1Z3_9PEZI</name>
<dbReference type="AlphaFoldDB" id="A0A6A6W1Z3"/>
<evidence type="ECO:0000313" key="2">
    <source>
        <dbReference type="EMBL" id="KAF2756902.1"/>
    </source>
</evidence>
<feature type="compositionally biased region" description="Acidic residues" evidence="1">
    <location>
        <begin position="157"/>
        <end position="181"/>
    </location>
</feature>
<dbReference type="EMBL" id="ML996574">
    <property type="protein sequence ID" value="KAF2756902.1"/>
    <property type="molecule type" value="Genomic_DNA"/>
</dbReference>